<dbReference type="Proteomes" id="UP000695000">
    <property type="component" value="Unplaced"/>
</dbReference>
<dbReference type="Gene3D" id="4.10.680.10">
    <property type="entry name" value="Cdc42-like binding domain"/>
    <property type="match status" value="1"/>
</dbReference>
<dbReference type="Pfam" id="PF22931">
    <property type="entry name" value="SAM_TNK"/>
    <property type="match status" value="1"/>
</dbReference>
<dbReference type="PROSITE" id="PS50030">
    <property type="entry name" value="UBA"/>
    <property type="match status" value="1"/>
</dbReference>
<evidence type="ECO:0000256" key="11">
    <source>
        <dbReference type="PROSITE-ProRule" id="PRU00192"/>
    </source>
</evidence>
<evidence type="ECO:0000256" key="7">
    <source>
        <dbReference type="ARBA" id="ARBA00022777"/>
    </source>
</evidence>
<dbReference type="PRINTS" id="PR00109">
    <property type="entry name" value="TYRKINASE"/>
</dbReference>
<dbReference type="InterPro" id="IPR036028">
    <property type="entry name" value="SH3-like_dom_sf"/>
</dbReference>
<dbReference type="Pfam" id="PF00018">
    <property type="entry name" value="SH3_1"/>
    <property type="match status" value="1"/>
</dbReference>
<keyword evidence="3 11" id="KW-0728">SH3 domain</keyword>
<dbReference type="RefSeq" id="XP_017781943.1">
    <property type="nucleotide sequence ID" value="XM_017926454.1"/>
</dbReference>
<dbReference type="Gene3D" id="3.30.200.20">
    <property type="entry name" value="Phosphorylase Kinase, domain 1"/>
    <property type="match status" value="1"/>
</dbReference>
<evidence type="ECO:0000313" key="17">
    <source>
        <dbReference type="Proteomes" id="UP000695000"/>
    </source>
</evidence>
<dbReference type="SUPFAM" id="SSF56112">
    <property type="entry name" value="Protein kinase-like (PK-like)"/>
    <property type="match status" value="1"/>
</dbReference>
<dbReference type="SUPFAM" id="SSF50044">
    <property type="entry name" value="SH3-domain"/>
    <property type="match status" value="1"/>
</dbReference>
<dbReference type="Pfam" id="PF09027">
    <property type="entry name" value="GTPase_binding"/>
    <property type="match status" value="1"/>
</dbReference>
<evidence type="ECO:0000256" key="9">
    <source>
        <dbReference type="ARBA" id="ARBA00023137"/>
    </source>
</evidence>
<dbReference type="InterPro" id="IPR001245">
    <property type="entry name" value="Ser-Thr/Tyr_kinase_cat_dom"/>
</dbReference>
<dbReference type="PROSITE" id="PS00109">
    <property type="entry name" value="PROTEIN_KINASE_TYR"/>
    <property type="match status" value="1"/>
</dbReference>
<protein>
    <recommendedName>
        <fullName evidence="2">non-specific protein-tyrosine kinase</fullName>
        <ecNumber evidence="2">2.7.10.2</ecNumber>
    </recommendedName>
</protein>
<dbReference type="EC" id="2.7.10.2" evidence="2"/>
<feature type="domain" description="SH3" evidence="14">
    <location>
        <begin position="372"/>
        <end position="432"/>
    </location>
</feature>
<evidence type="ECO:0000259" key="15">
    <source>
        <dbReference type="PROSITE" id="PS50011"/>
    </source>
</evidence>
<keyword evidence="7 18" id="KW-0418">Kinase</keyword>
<dbReference type="GO" id="GO:0016301">
    <property type="term" value="F:kinase activity"/>
    <property type="evidence" value="ECO:0007669"/>
    <property type="project" value="UniProtKB-KW"/>
</dbReference>
<dbReference type="PROSITE" id="PS00107">
    <property type="entry name" value="PROTEIN_KINASE_ATP"/>
    <property type="match status" value="1"/>
</dbReference>
<keyword evidence="17" id="KW-1185">Reference proteome</keyword>
<dbReference type="InterPro" id="IPR020635">
    <property type="entry name" value="Tyr_kinase_cat_dom"/>
</dbReference>
<sequence>MCDEGVEWLFELLQDVQLSQFVTPIRDDLQITRLDHFDYVKQEDLEKIGISRPGIRRLLDAVKKRKGQQWKKNLLTKIIPSAQKSGSKKTQAEPESLSLSLTCLIQERDITLGVKLGDGSFGVVKRGEWTSPTGRSMPVAVKVLKADALTQPGVFDDFIKEVQSMHILSHPNLIRLYGIVLTAPMMMVTELAPLGSLLDCLRKQCTHTPVNLLCEYASQVATGMAYLECKRFLHRDLACRNVLLASVDKVKIGDFGLMRALPQQEDCYVMTEHKKVPFPWCAPESLRSRQFSHASDVWMFGVTVWEMFTFGEDPWMGLIGSEILRKIDREGERLHYPDSCPLEIYEVLLQTWARNPQDRPTFATLKEFFRKTKPPIMKVLSKQDDADKLQVNVGDEVAIIEGSADLYWWKGQSQRTFEIGIFPRCIVNPNRPKQGEDISKPLHNSFIHTGHGSAFGDSWGSPSYIDEMYLRNPMEPSDIIGMPYESAASTRPTSFSSTSSATLQSVSAIQKVYKHSTGSLRRPSEKQFNYRKLNNERGAASDGGSVRRKPERPPAPNTEGVLIDISPESSSNTPMRCTALETGMSRVSLMDEPIDVPENDDGASPPPYSFPPSYCNTAGLNMMDPFDTSSVFASCNLEQQQQVVDTDLGSQNYLNECRSSSQTTSPDKSFYSSSNHHLQQSEQTVSSRSLMNAIKLEQQQQPQQPVMVMPQKNLHIEPVDSGKFVADLERCLYLRSPEIPAIEPPPPKVLPKQSNLLPLSPKVPNGSVSNVYSNEFGSFKSNNHYAIYNNSPLYSSVYESSNAYNRRNDIYKAVSTTYEDQVYSEIPENEYSMVPEDLLKPHRPAPSTPISMQQMQRRLQQSQLSFDAERLMTQEYRENKVSQLQDAVPDVTVDECVTVLQSKGWDLNASIRHIKIDKLVRLGLAEREQCERVLQRVNWNVELAASSILDA</sequence>
<feature type="domain" description="UBA" evidence="16">
    <location>
        <begin position="906"/>
        <end position="951"/>
    </location>
</feature>
<dbReference type="Gene3D" id="1.10.510.10">
    <property type="entry name" value="Transferase(Phosphotransferase) domain 1"/>
    <property type="match status" value="1"/>
</dbReference>
<dbReference type="PROSITE" id="PS50002">
    <property type="entry name" value="SH3"/>
    <property type="match status" value="1"/>
</dbReference>
<keyword evidence="5" id="KW-0808">Transferase</keyword>
<organism evidence="17 18">
    <name type="scientific">Nicrophorus vespilloides</name>
    <name type="common">Boreal carrion beetle</name>
    <dbReference type="NCBI Taxonomy" id="110193"/>
    <lineage>
        <taxon>Eukaryota</taxon>
        <taxon>Metazoa</taxon>
        <taxon>Ecdysozoa</taxon>
        <taxon>Arthropoda</taxon>
        <taxon>Hexapoda</taxon>
        <taxon>Insecta</taxon>
        <taxon>Pterygota</taxon>
        <taxon>Neoptera</taxon>
        <taxon>Endopterygota</taxon>
        <taxon>Coleoptera</taxon>
        <taxon>Polyphaga</taxon>
        <taxon>Staphyliniformia</taxon>
        <taxon>Silphidae</taxon>
        <taxon>Nicrophorinae</taxon>
        <taxon>Nicrophorus</taxon>
    </lineage>
</organism>
<comment type="subcellular location">
    <subcellularLocation>
        <location evidence="1">Cytoplasm</location>
    </subcellularLocation>
</comment>
<dbReference type="InterPro" id="IPR008266">
    <property type="entry name" value="Tyr_kinase_AS"/>
</dbReference>
<evidence type="ECO:0000256" key="1">
    <source>
        <dbReference type="ARBA" id="ARBA00004496"/>
    </source>
</evidence>
<feature type="binding site" evidence="12">
    <location>
        <position position="142"/>
    </location>
    <ligand>
        <name>ATP</name>
        <dbReference type="ChEBI" id="CHEBI:30616"/>
    </ligand>
</feature>
<reference evidence="18 19" key="1">
    <citation type="submission" date="2025-05" db="UniProtKB">
        <authorList>
            <consortium name="RefSeq"/>
        </authorList>
    </citation>
    <scope>IDENTIFICATION</scope>
    <source>
        <tissue evidence="18 19">Whole Larva</tissue>
    </source>
</reference>
<dbReference type="CDD" id="cd05040">
    <property type="entry name" value="PTKc_Ack_like"/>
    <property type="match status" value="1"/>
</dbReference>
<dbReference type="Gene3D" id="1.10.8.10">
    <property type="entry name" value="DNA helicase RuvA subunit, C-terminal domain"/>
    <property type="match status" value="1"/>
</dbReference>
<evidence type="ECO:0000259" key="14">
    <source>
        <dbReference type="PROSITE" id="PS50002"/>
    </source>
</evidence>
<evidence type="ECO:0000256" key="3">
    <source>
        <dbReference type="ARBA" id="ARBA00022443"/>
    </source>
</evidence>
<comment type="catalytic activity">
    <reaction evidence="10">
        <text>L-threonyl-[protein] + ATP = O-phospho-L-threonyl-[protein] + ADP + H(+)</text>
        <dbReference type="Rhea" id="RHEA:46608"/>
        <dbReference type="Rhea" id="RHEA-COMP:11060"/>
        <dbReference type="Rhea" id="RHEA-COMP:11605"/>
        <dbReference type="ChEBI" id="CHEBI:15378"/>
        <dbReference type="ChEBI" id="CHEBI:30013"/>
        <dbReference type="ChEBI" id="CHEBI:30616"/>
        <dbReference type="ChEBI" id="CHEBI:61977"/>
        <dbReference type="ChEBI" id="CHEBI:456216"/>
        <dbReference type="EC" id="2.7.11.1"/>
    </reaction>
</comment>
<dbReference type="InterPro" id="IPR037085">
    <property type="entry name" value="Cdc42-bd-like_dom_sf"/>
</dbReference>
<evidence type="ECO:0000256" key="4">
    <source>
        <dbReference type="ARBA" id="ARBA00022490"/>
    </source>
</evidence>
<dbReference type="InterPro" id="IPR050198">
    <property type="entry name" value="Non-receptor_tyrosine_kinases"/>
</dbReference>
<dbReference type="CDD" id="cd09539">
    <property type="entry name" value="SAM_TNK-like"/>
    <property type="match status" value="1"/>
</dbReference>
<dbReference type="PANTHER" id="PTHR24418">
    <property type="entry name" value="TYROSINE-PROTEIN KINASE"/>
    <property type="match status" value="1"/>
</dbReference>
<accession>A0ABM1N543</accession>
<dbReference type="InterPro" id="IPR011009">
    <property type="entry name" value="Kinase-like_dom_sf"/>
</dbReference>
<evidence type="ECO:0000256" key="10">
    <source>
        <dbReference type="ARBA" id="ARBA00047899"/>
    </source>
</evidence>
<keyword evidence="4" id="KW-0963">Cytoplasm</keyword>
<dbReference type="SMART" id="SM00219">
    <property type="entry name" value="TyrKc"/>
    <property type="match status" value="1"/>
</dbReference>
<feature type="region of interest" description="Disordered" evidence="13">
    <location>
        <begin position="514"/>
        <end position="574"/>
    </location>
</feature>
<dbReference type="InterPro" id="IPR049587">
    <property type="entry name" value="TNK-like_SAM"/>
</dbReference>
<proteinExistence type="predicted"/>
<evidence type="ECO:0000256" key="6">
    <source>
        <dbReference type="ARBA" id="ARBA00022741"/>
    </source>
</evidence>
<evidence type="ECO:0000256" key="2">
    <source>
        <dbReference type="ARBA" id="ARBA00011903"/>
    </source>
</evidence>
<dbReference type="InterPro" id="IPR017441">
    <property type="entry name" value="Protein_kinase_ATP_BS"/>
</dbReference>
<keyword evidence="6 12" id="KW-0547">Nucleotide-binding</keyword>
<name>A0ABM1N543_NICVS</name>
<dbReference type="RefSeq" id="XP_017781944.1">
    <property type="nucleotide sequence ID" value="XM_017926455.1"/>
</dbReference>
<evidence type="ECO:0000313" key="18">
    <source>
        <dbReference type="RefSeq" id="XP_017781943.1"/>
    </source>
</evidence>
<evidence type="ECO:0000256" key="12">
    <source>
        <dbReference type="PROSITE-ProRule" id="PRU10141"/>
    </source>
</evidence>
<keyword evidence="9" id="KW-0829">Tyrosine-protein kinase</keyword>
<dbReference type="InterPro" id="IPR001452">
    <property type="entry name" value="SH3_domain"/>
</dbReference>
<evidence type="ECO:0000256" key="13">
    <source>
        <dbReference type="SAM" id="MobiDB-lite"/>
    </source>
</evidence>
<feature type="region of interest" description="Disordered" evidence="13">
    <location>
        <begin position="657"/>
        <end position="687"/>
    </location>
</feature>
<dbReference type="InterPro" id="IPR015116">
    <property type="entry name" value="Cdc42-bd-like"/>
</dbReference>
<dbReference type="PROSITE" id="PS50011">
    <property type="entry name" value="PROTEIN_KINASE_DOM"/>
    <property type="match status" value="1"/>
</dbReference>
<evidence type="ECO:0000259" key="16">
    <source>
        <dbReference type="PROSITE" id="PS50030"/>
    </source>
</evidence>
<dbReference type="InterPro" id="IPR055175">
    <property type="entry name" value="ACK/TNK-like_SAM"/>
</dbReference>
<keyword evidence="8 12" id="KW-0067">ATP-binding</keyword>
<evidence type="ECO:0000256" key="5">
    <source>
        <dbReference type="ARBA" id="ARBA00022679"/>
    </source>
</evidence>
<dbReference type="InterPro" id="IPR000719">
    <property type="entry name" value="Prot_kinase_dom"/>
</dbReference>
<feature type="domain" description="Protein kinase" evidence="15">
    <location>
        <begin position="110"/>
        <end position="369"/>
    </location>
</feature>
<dbReference type="Pfam" id="PF07714">
    <property type="entry name" value="PK_Tyr_Ser-Thr"/>
    <property type="match status" value="1"/>
</dbReference>
<evidence type="ECO:0000313" key="19">
    <source>
        <dbReference type="RefSeq" id="XP_017781944.1"/>
    </source>
</evidence>
<evidence type="ECO:0000256" key="8">
    <source>
        <dbReference type="ARBA" id="ARBA00022840"/>
    </source>
</evidence>
<gene>
    <name evidence="18 19" type="primary">LOC108566526</name>
</gene>
<dbReference type="CDD" id="cd14328">
    <property type="entry name" value="UBA_TNK1"/>
    <property type="match status" value="1"/>
</dbReference>
<dbReference type="InterPro" id="IPR015940">
    <property type="entry name" value="UBA"/>
</dbReference>
<dbReference type="GeneID" id="108566526"/>